<accession>A0ABQ7J8T8</accession>
<dbReference type="EMBL" id="JADAQX010000398">
    <property type="protein sequence ID" value="KAF8820392.1"/>
    <property type="molecule type" value="Genomic_DNA"/>
</dbReference>
<keyword evidence="2" id="KW-1185">Reference proteome</keyword>
<evidence type="ECO:0000313" key="1">
    <source>
        <dbReference type="EMBL" id="KAF8820392.1"/>
    </source>
</evidence>
<name>A0ABQ7J8T8_9APIC</name>
<comment type="caution">
    <text evidence="1">The sequence shown here is derived from an EMBL/GenBank/DDBJ whole genome shotgun (WGS) entry which is preliminary data.</text>
</comment>
<gene>
    <name evidence="1" type="ORF">IE077_003220</name>
</gene>
<sequence length="119" mass="13793">MKVALWLEHSFGAIFFQNMNTWVHDFVVRIEAMHLQYHLDVITSGRKSSKFSQRSKFFFRSALPMAIPYIRNTNPFCPVSANRSGWEEWKKKLIEYPTAKGGHQIGGTNPLPPTFSNFK</sequence>
<organism evidence="1 2">
    <name type="scientific">Cardiosporidium cionae</name>
    <dbReference type="NCBI Taxonomy" id="476202"/>
    <lineage>
        <taxon>Eukaryota</taxon>
        <taxon>Sar</taxon>
        <taxon>Alveolata</taxon>
        <taxon>Apicomplexa</taxon>
        <taxon>Aconoidasida</taxon>
        <taxon>Nephromycida</taxon>
        <taxon>Cardiosporidium</taxon>
    </lineage>
</organism>
<reference evidence="1 2" key="1">
    <citation type="journal article" date="2020" name="bioRxiv">
        <title>Metabolic contributions of an alphaproteobacterial endosymbiont in the apicomplexan Cardiosporidium cionae.</title>
        <authorList>
            <person name="Hunter E.S."/>
            <person name="Paight C.J."/>
            <person name="Lane C.E."/>
        </authorList>
    </citation>
    <scope>NUCLEOTIDE SEQUENCE [LARGE SCALE GENOMIC DNA]</scope>
    <source>
        <strain evidence="1">ESH_2018</strain>
    </source>
</reference>
<evidence type="ECO:0000313" key="2">
    <source>
        <dbReference type="Proteomes" id="UP000823046"/>
    </source>
</evidence>
<dbReference type="Proteomes" id="UP000823046">
    <property type="component" value="Unassembled WGS sequence"/>
</dbReference>
<protein>
    <submittedName>
        <fullName evidence="1">Uncharacterized protein</fullName>
    </submittedName>
</protein>
<proteinExistence type="predicted"/>